<dbReference type="EMBL" id="FRBK01000009">
    <property type="protein sequence ID" value="SHM23815.1"/>
    <property type="molecule type" value="Genomic_DNA"/>
</dbReference>
<feature type="compositionally biased region" description="Low complexity" evidence="1">
    <location>
        <begin position="125"/>
        <end position="144"/>
    </location>
</feature>
<gene>
    <name evidence="2" type="ORF">SAMN05216268_109212</name>
</gene>
<evidence type="ECO:0000313" key="2">
    <source>
        <dbReference type="EMBL" id="SHM23815.1"/>
    </source>
</evidence>
<sequence>MQVAVPDGGRSWRMGQCGRVRGARHRAACTRWAGCRRRPTAGRCAEPRAPHRTRHTDRAPHPPTPSTPPHQQPQEARDVRRVVNAGSSLTKRPDQVRCVDARAGPGTLPSPVGRPPARFPGSRFSRPAAGLSASSSPPAGRLSARRLPASAAAVAAAVAGEDVQPRMVGSGGQRALGIRLGVAHRRGGSGPQLLTYAPRCKTSSSRSRFGGSGFTRRLGDCGCRRLPLLSQLIKSHPNNQRSRHYLLKSRVNRILTLLGLDNRVQAALLAHEAGLVRPGGNPPGAATP</sequence>
<feature type="region of interest" description="Disordered" evidence="1">
    <location>
        <begin position="38"/>
        <end position="144"/>
    </location>
</feature>
<reference evidence="3" key="1">
    <citation type="submission" date="2016-11" db="EMBL/GenBank/DDBJ databases">
        <authorList>
            <person name="Jaros S."/>
            <person name="Januszkiewicz K."/>
            <person name="Wedrychowicz H."/>
        </authorList>
    </citation>
    <scope>NUCLEOTIDE SEQUENCE [LARGE SCALE GENOMIC DNA]</scope>
    <source>
        <strain evidence="3">CGMCC 4.3555</strain>
    </source>
</reference>
<name>A0A9X8MXX7_9ACTN</name>
<accession>A0A9X8MXX7</accession>
<dbReference type="AlphaFoldDB" id="A0A9X8MXX7"/>
<feature type="compositionally biased region" description="Basic and acidic residues" evidence="1">
    <location>
        <begin position="91"/>
        <end position="100"/>
    </location>
</feature>
<comment type="caution">
    <text evidence="2">The sequence shown here is derived from an EMBL/GenBank/DDBJ whole genome shotgun (WGS) entry which is preliminary data.</text>
</comment>
<proteinExistence type="predicted"/>
<protein>
    <submittedName>
        <fullName evidence="2">Uncharacterized protein</fullName>
    </submittedName>
</protein>
<feature type="compositionally biased region" description="Pro residues" evidence="1">
    <location>
        <begin position="61"/>
        <end position="71"/>
    </location>
</feature>
<organism evidence="2 3">
    <name type="scientific">Streptomyces yunnanensis</name>
    <dbReference type="NCBI Taxonomy" id="156453"/>
    <lineage>
        <taxon>Bacteria</taxon>
        <taxon>Bacillati</taxon>
        <taxon>Actinomycetota</taxon>
        <taxon>Actinomycetes</taxon>
        <taxon>Kitasatosporales</taxon>
        <taxon>Streptomycetaceae</taxon>
        <taxon>Streptomyces</taxon>
    </lineage>
</organism>
<evidence type="ECO:0000313" key="3">
    <source>
        <dbReference type="Proteomes" id="UP000184388"/>
    </source>
</evidence>
<evidence type="ECO:0000256" key="1">
    <source>
        <dbReference type="SAM" id="MobiDB-lite"/>
    </source>
</evidence>
<dbReference type="Proteomes" id="UP000184388">
    <property type="component" value="Unassembled WGS sequence"/>
</dbReference>